<evidence type="ECO:0008006" key="3">
    <source>
        <dbReference type="Google" id="ProtNLM"/>
    </source>
</evidence>
<accession>A0AAX3U7Q9</accession>
<protein>
    <recommendedName>
        <fullName evidence="3">YubB ferredoxin-like domain-containing protein</fullName>
    </recommendedName>
</protein>
<organism evidence="1 2">
    <name type="scientific">Vibrio aestuarianus</name>
    <dbReference type="NCBI Taxonomy" id="28171"/>
    <lineage>
        <taxon>Bacteria</taxon>
        <taxon>Pseudomonadati</taxon>
        <taxon>Pseudomonadota</taxon>
        <taxon>Gammaproteobacteria</taxon>
        <taxon>Vibrionales</taxon>
        <taxon>Vibrionaceae</taxon>
        <taxon>Vibrio</taxon>
    </lineage>
</organism>
<dbReference type="AlphaFoldDB" id="A0AAX3U7Q9"/>
<name>A0AAX3U7Q9_9VIBR</name>
<evidence type="ECO:0000313" key="1">
    <source>
        <dbReference type="EMBL" id="WGK83266.1"/>
    </source>
</evidence>
<reference evidence="1" key="1">
    <citation type="submission" date="2022-02" db="EMBL/GenBank/DDBJ databases">
        <title>Emergence and expansion in Europe of a Vibrio aestuarianus clonal complex pathogenic for oysters.</title>
        <authorList>
            <person name="Mesnil A."/>
            <person name="Travers M.-A."/>
        </authorList>
    </citation>
    <scope>NUCLEOTIDE SEQUENCE</scope>
    <source>
        <strain evidence="1">U29</strain>
    </source>
</reference>
<gene>
    <name evidence="1" type="ORF">PYE51_18085</name>
</gene>
<dbReference type="Proteomes" id="UP001239257">
    <property type="component" value="Chromosome 2"/>
</dbReference>
<sequence length="168" mass="20247">MSNRIFNIIEFRAEDLEHASSIIESISNENNEMDFNRLIPSPEYLKVLEENNSSFHVEQDSDWNYKHWNSKWNSWQSEFKLEERPEYVYARVSFIAFNNIPYPIFIALSEKFHQIRFKVRFADQFDFGSYCGFLVFQNGQEIDRHTSPNEFDSDEQYSYWLDIAMSVY</sequence>
<proteinExistence type="predicted"/>
<dbReference type="EMBL" id="CP118710">
    <property type="protein sequence ID" value="WGK83266.1"/>
    <property type="molecule type" value="Genomic_DNA"/>
</dbReference>
<evidence type="ECO:0000313" key="2">
    <source>
        <dbReference type="Proteomes" id="UP001239257"/>
    </source>
</evidence>
<dbReference type="RefSeq" id="WP_301066773.1">
    <property type="nucleotide sequence ID" value="NZ_CP118710.1"/>
</dbReference>